<evidence type="ECO:0000256" key="9">
    <source>
        <dbReference type="ARBA" id="ARBA00023180"/>
    </source>
</evidence>
<evidence type="ECO:0000256" key="6">
    <source>
        <dbReference type="ARBA" id="ARBA00022968"/>
    </source>
</evidence>
<feature type="transmembrane region" description="Helical" evidence="11">
    <location>
        <begin position="7"/>
        <end position="28"/>
    </location>
</feature>
<dbReference type="GO" id="GO:0000139">
    <property type="term" value="C:Golgi membrane"/>
    <property type="evidence" value="ECO:0007669"/>
    <property type="project" value="UniProtKB-SubCell"/>
</dbReference>
<accession>A0AAJ7WSZ5</accession>
<dbReference type="GeneID" id="116941595"/>
<evidence type="ECO:0000313" key="14">
    <source>
        <dbReference type="RefSeq" id="XP_032808688.1"/>
    </source>
</evidence>
<dbReference type="GO" id="GO:0008375">
    <property type="term" value="F:acetylglucosaminyltransferase activity"/>
    <property type="evidence" value="ECO:0007669"/>
    <property type="project" value="TreeGrafter"/>
</dbReference>
<dbReference type="KEGG" id="pmrn:116941595"/>
<keyword evidence="6" id="KW-0735">Signal-anchor</keyword>
<evidence type="ECO:0000256" key="3">
    <source>
        <dbReference type="ARBA" id="ARBA00022676"/>
    </source>
</evidence>
<dbReference type="RefSeq" id="XP_032808687.1">
    <property type="nucleotide sequence ID" value="XM_032952796.1"/>
</dbReference>
<evidence type="ECO:0000256" key="1">
    <source>
        <dbReference type="ARBA" id="ARBA00004323"/>
    </source>
</evidence>
<comment type="subcellular location">
    <subcellularLocation>
        <location evidence="1">Golgi apparatus membrane</location>
        <topology evidence="1">Single-pass type II membrane protein</topology>
    </subcellularLocation>
</comment>
<dbReference type="RefSeq" id="XP_032808688.1">
    <property type="nucleotide sequence ID" value="XM_032952797.1"/>
</dbReference>
<dbReference type="InterPro" id="IPR003406">
    <property type="entry name" value="Glyco_trans_14"/>
</dbReference>
<evidence type="ECO:0000256" key="7">
    <source>
        <dbReference type="ARBA" id="ARBA00022989"/>
    </source>
</evidence>
<dbReference type="Proteomes" id="UP001318040">
    <property type="component" value="Chromosome 12"/>
</dbReference>
<evidence type="ECO:0000256" key="4">
    <source>
        <dbReference type="ARBA" id="ARBA00022679"/>
    </source>
</evidence>
<keyword evidence="12" id="KW-1185">Reference proteome</keyword>
<dbReference type="AlphaFoldDB" id="A0AAJ7WSZ5"/>
<reference evidence="13 14" key="1">
    <citation type="submission" date="2025-04" db="UniProtKB">
        <authorList>
            <consortium name="RefSeq"/>
        </authorList>
    </citation>
    <scope>IDENTIFICATION</scope>
    <source>
        <tissue evidence="13 14">Sperm</tissue>
    </source>
</reference>
<evidence type="ECO:0000256" key="2">
    <source>
        <dbReference type="ARBA" id="ARBA00004922"/>
    </source>
</evidence>
<keyword evidence="3" id="KW-0328">Glycosyltransferase</keyword>
<evidence type="ECO:0000256" key="5">
    <source>
        <dbReference type="ARBA" id="ARBA00022692"/>
    </source>
</evidence>
<dbReference type="PANTHER" id="PTHR19297:SF178">
    <property type="entry name" value="BETA-1,3-GALACTOSYL-O-GLYCOSYL-GLYCOPROTEIN BETA-1,6-N-ACETYLGLUCOSAMINYLTRANSFERASE 7"/>
    <property type="match status" value="1"/>
</dbReference>
<organism evidence="12 13">
    <name type="scientific">Petromyzon marinus</name>
    <name type="common">Sea lamprey</name>
    <dbReference type="NCBI Taxonomy" id="7757"/>
    <lineage>
        <taxon>Eukaryota</taxon>
        <taxon>Metazoa</taxon>
        <taxon>Chordata</taxon>
        <taxon>Craniata</taxon>
        <taxon>Vertebrata</taxon>
        <taxon>Cyclostomata</taxon>
        <taxon>Hyperoartia</taxon>
        <taxon>Petromyzontiformes</taxon>
        <taxon>Petromyzontidae</taxon>
        <taxon>Petromyzon</taxon>
    </lineage>
</organism>
<keyword evidence="7 11" id="KW-1133">Transmembrane helix</keyword>
<dbReference type="Pfam" id="PF02485">
    <property type="entry name" value="Branch"/>
    <property type="match status" value="1"/>
</dbReference>
<keyword evidence="5 11" id="KW-0812">Transmembrane</keyword>
<keyword evidence="8 11" id="KW-0472">Membrane</keyword>
<evidence type="ECO:0000313" key="12">
    <source>
        <dbReference type="Proteomes" id="UP001318040"/>
    </source>
</evidence>
<keyword evidence="9" id="KW-0325">Glycoprotein</keyword>
<evidence type="ECO:0000313" key="13">
    <source>
        <dbReference type="RefSeq" id="XP_032808687.1"/>
    </source>
</evidence>
<protein>
    <submittedName>
        <fullName evidence="13 14">N-acetyllactosaminide beta-1,6-N-acetylglucosaminyl-transferase</fullName>
    </submittedName>
</protein>
<evidence type="ECO:0000256" key="11">
    <source>
        <dbReference type="SAM" id="Phobius"/>
    </source>
</evidence>
<evidence type="ECO:0000256" key="8">
    <source>
        <dbReference type="ARBA" id="ARBA00023136"/>
    </source>
</evidence>
<keyword evidence="4" id="KW-0808">Transferase</keyword>
<evidence type="ECO:0000256" key="10">
    <source>
        <dbReference type="ARBA" id="ARBA00038150"/>
    </source>
</evidence>
<comment type="pathway">
    <text evidence="2">Protein modification; protein glycosylation.</text>
</comment>
<name>A0AAJ7WSZ5_PETMA</name>
<comment type="similarity">
    <text evidence="10">Belongs to the glycosyltransferase 14 family.</text>
</comment>
<dbReference type="CTD" id="2651"/>
<dbReference type="PANTHER" id="PTHR19297">
    <property type="entry name" value="GLYCOSYLTRANSFERASE 14 FAMILY MEMBER"/>
    <property type="match status" value="1"/>
</dbReference>
<proteinExistence type="inferred from homology"/>
<gene>
    <name evidence="13 14" type="primary">GCNT2</name>
</gene>
<sequence length="418" mass="48625">MASDNSLRLLLLYCTMTSLVIFSCIYMQSKGNNISEFLFPSPKVVRCRIFSDEMCLALMEGQTLTGDLRAHCKEIQRPTMAIEENVNCSAFIEKQSYITEALSKEEQDFPLAYIITVHKDFETFSILFRNIYMPQNIYCIHVDVKSSESFKKSMQRLAGCFDNVFLASRSETVVYAGFSRLKADINCMRDLATRPTPWKYVLNLCGQDFPLRTNQEIVRILKNKWRGKNITPGIFQPPHMKWRTQYVYKEVVDKDKKQMIRTNVAKGPPPHGINLCFGTAYYAVTREFVQYVLDDKKAQDLLEWSQETFSPDEHYFVTLNSLPDAPGANTVPSWEGNTRAVKWRDGEKTHKGCKGHYVRDICVYGEGDLEWLTKRSDLFANKFEMQRYPLVLECLEHWARQRTLNESEVRIQPSWRIH</sequence>